<gene>
    <name evidence="5" type="ORF">J8273_3386</name>
</gene>
<dbReference type="Gene3D" id="1.25.40.10">
    <property type="entry name" value="Tetratricopeptide repeat domain"/>
    <property type="match status" value="1"/>
</dbReference>
<dbReference type="SUPFAM" id="SSF48452">
    <property type="entry name" value="TPR-like"/>
    <property type="match status" value="1"/>
</dbReference>
<proteinExistence type="predicted"/>
<keyword evidence="3" id="KW-0175">Coiled coil</keyword>
<keyword evidence="1" id="KW-0677">Repeat</keyword>
<evidence type="ECO:0000256" key="1">
    <source>
        <dbReference type="ARBA" id="ARBA00022737"/>
    </source>
</evidence>
<evidence type="ECO:0000313" key="6">
    <source>
        <dbReference type="Proteomes" id="UP000717585"/>
    </source>
</evidence>
<feature type="coiled-coil region" evidence="3">
    <location>
        <begin position="148"/>
        <end position="175"/>
    </location>
</feature>
<keyword evidence="2" id="KW-0802">TPR repeat</keyword>
<organism evidence="5 6">
    <name type="scientific">Carpediemonas membranifera</name>
    <dbReference type="NCBI Taxonomy" id="201153"/>
    <lineage>
        <taxon>Eukaryota</taxon>
        <taxon>Metamonada</taxon>
        <taxon>Carpediemonas-like organisms</taxon>
        <taxon>Carpediemonas</taxon>
    </lineage>
</organism>
<dbReference type="Pfam" id="PF17830">
    <property type="entry name" value="STI1-HOP_DP"/>
    <property type="match status" value="1"/>
</dbReference>
<evidence type="ECO:0000313" key="5">
    <source>
        <dbReference type="EMBL" id="KAG9393253.1"/>
    </source>
</evidence>
<dbReference type="PANTHER" id="PTHR45883:SF2">
    <property type="entry name" value="HSC70-INTERACTING PROTEIN"/>
    <property type="match status" value="1"/>
</dbReference>
<accession>A0A8J6ASW5</accession>
<dbReference type="EMBL" id="JAHDYR010000025">
    <property type="protein sequence ID" value="KAG9393253.1"/>
    <property type="molecule type" value="Genomic_DNA"/>
</dbReference>
<dbReference type="InterPro" id="IPR011990">
    <property type="entry name" value="TPR-like_helical_dom_sf"/>
</dbReference>
<sequence>MSESEASDLPPLEEVDDVIDALDLMNLDMFENVKDKEPDFELSAEAKRRAIVHANDGEVKNAIVDISDAIFHNPRSALLFAYRAKYLIQEGFPSAALKDCKVAMSRQPNSTCALLYKSLGKAQLAMQQRAEAIASLRTAQNIDFDPDIAQTLKELVALEAEADRQKAKTKAATDDILRGDKAKMNHGPNLQVPEDEFAFNAFKNLADQAKQPNPAFLSNLAADPELMALMMDPEVGRMLAEAGGNPQKAAEYANNPKFQKVIAAVLGKAGKQ</sequence>
<evidence type="ECO:0000256" key="2">
    <source>
        <dbReference type="ARBA" id="ARBA00022803"/>
    </source>
</evidence>
<dbReference type="SMART" id="SM00727">
    <property type="entry name" value="STI1"/>
    <property type="match status" value="1"/>
</dbReference>
<dbReference type="PANTHER" id="PTHR45883">
    <property type="entry name" value="HSC70-INTERACTING PROTEIN"/>
    <property type="match status" value="1"/>
</dbReference>
<feature type="domain" description="STI1" evidence="4">
    <location>
        <begin position="223"/>
        <end position="262"/>
    </location>
</feature>
<keyword evidence="6" id="KW-1185">Reference proteome</keyword>
<dbReference type="AlphaFoldDB" id="A0A8J6ASW5"/>
<comment type="caution">
    <text evidence="5">The sequence shown here is derived from an EMBL/GenBank/DDBJ whole genome shotgun (WGS) entry which is preliminary data.</text>
</comment>
<evidence type="ECO:0000256" key="3">
    <source>
        <dbReference type="SAM" id="Coils"/>
    </source>
</evidence>
<dbReference type="Gene3D" id="1.10.260.100">
    <property type="match status" value="1"/>
</dbReference>
<dbReference type="Proteomes" id="UP000717585">
    <property type="component" value="Unassembled WGS sequence"/>
</dbReference>
<dbReference type="InterPro" id="IPR041243">
    <property type="entry name" value="STI1/HOP_DP"/>
</dbReference>
<protein>
    <submittedName>
        <fullName evidence="5">TPR repeat</fullName>
    </submittedName>
</protein>
<name>A0A8J6ASW5_9EUKA</name>
<dbReference type="OrthoDB" id="533763at2759"/>
<dbReference type="GO" id="GO:0030544">
    <property type="term" value="F:Hsp70 protein binding"/>
    <property type="evidence" value="ECO:0007669"/>
    <property type="project" value="TreeGrafter"/>
</dbReference>
<reference evidence="5" key="1">
    <citation type="submission" date="2021-05" db="EMBL/GenBank/DDBJ databases">
        <title>A free-living protist that lacks canonical eukaryotic 1 DNA replication and segregation systems.</title>
        <authorList>
            <person name="Salas-Leiva D.E."/>
            <person name="Tromer E.C."/>
            <person name="Curtis B.A."/>
            <person name="Jerlstrom-Hultqvist J."/>
            <person name="Kolisko M."/>
            <person name="Yi Z."/>
            <person name="Salas-Leiva J.S."/>
            <person name="Gallot-Lavallee L."/>
            <person name="Kops G.J.P.L."/>
            <person name="Archibald J.M."/>
            <person name="Simpson A.G.B."/>
            <person name="Roger A.J."/>
        </authorList>
    </citation>
    <scope>NUCLEOTIDE SEQUENCE</scope>
    <source>
        <strain evidence="5">BICM</strain>
    </source>
</reference>
<evidence type="ECO:0000259" key="4">
    <source>
        <dbReference type="SMART" id="SM00727"/>
    </source>
</evidence>
<dbReference type="InterPro" id="IPR006636">
    <property type="entry name" value="STI1_HS-bd"/>
</dbReference>